<dbReference type="InterPro" id="IPR032333">
    <property type="entry name" value="DUF4857"/>
</dbReference>
<protein>
    <submittedName>
        <fullName evidence="2">DUF4857 domain-containing protein</fullName>
    </submittedName>
</protein>
<name>A0A4Y9ILX1_9BACT</name>
<dbReference type="AlphaFoldDB" id="A0A4Y9ILX1"/>
<feature type="transmembrane region" description="Helical" evidence="1">
    <location>
        <begin position="353"/>
        <end position="377"/>
    </location>
</feature>
<feature type="transmembrane region" description="Helical" evidence="1">
    <location>
        <begin position="384"/>
        <end position="404"/>
    </location>
</feature>
<feature type="transmembrane region" description="Helical" evidence="1">
    <location>
        <begin position="7"/>
        <end position="27"/>
    </location>
</feature>
<organism evidence="2 3">
    <name type="scientific">Dysgonomonas mossii</name>
    <dbReference type="NCBI Taxonomy" id="163665"/>
    <lineage>
        <taxon>Bacteria</taxon>
        <taxon>Pseudomonadati</taxon>
        <taxon>Bacteroidota</taxon>
        <taxon>Bacteroidia</taxon>
        <taxon>Bacteroidales</taxon>
        <taxon>Dysgonomonadaceae</taxon>
        <taxon>Dysgonomonas</taxon>
    </lineage>
</organism>
<keyword evidence="1" id="KW-0812">Transmembrane</keyword>
<evidence type="ECO:0000313" key="3">
    <source>
        <dbReference type="Proteomes" id="UP000298285"/>
    </source>
</evidence>
<dbReference type="EMBL" id="SPPK01000004">
    <property type="protein sequence ID" value="TFU88734.1"/>
    <property type="molecule type" value="Genomic_DNA"/>
</dbReference>
<keyword evidence="1" id="KW-1133">Transmembrane helix</keyword>
<evidence type="ECO:0000256" key="1">
    <source>
        <dbReference type="SAM" id="Phobius"/>
    </source>
</evidence>
<sequence>MKFKNIIYIIILLFMTLIGMWAIPALVNKATYNSDQYPFAYYSTILKDIGLIDYKNKKFPMEDLKGNKYNTAQFDSLMPMLNYRQLMTDGKLPDSINGQKITPQLLRSKSVVYKYKPSDINTPVNGLYILLETMPKRVGLEIPNDVFRLKNNIEFIDAQTNTLEVEKSRLFQQALDKEGFQYPAQWLIGNPNPRKPYDEGYFVLDANNQLFHMKMVNNRPYIKNTKIGEKIQASYFSMLEVADKRFYGFLFSKQGELFIIENDGANYKTVKLDIDPIDMQKDEVILMGNMFDWTVSVVTPFAKKIYALDAETLKRIGEHTIDRTPGRWDAVSKWTFPVYLTLEKSETSYIQPYFHYIGIYGFAVNLIIAFLTVIFITRSPKRKIFNGIYIFLTGIAGLVALLILPNSKNK</sequence>
<proteinExistence type="predicted"/>
<dbReference type="Proteomes" id="UP000298285">
    <property type="component" value="Unassembled WGS sequence"/>
</dbReference>
<keyword evidence="1" id="KW-0472">Membrane</keyword>
<dbReference type="OrthoDB" id="5365245at2"/>
<reference evidence="2 3" key="1">
    <citation type="submission" date="2019-03" db="EMBL/GenBank/DDBJ databases">
        <title>Diversity of the mouse oral microbiome.</title>
        <authorList>
            <person name="Joseph S."/>
            <person name="Aduse-Opoku J."/>
            <person name="Curtis M."/>
            <person name="Wade W."/>
            <person name="Hashim A."/>
        </authorList>
    </citation>
    <scope>NUCLEOTIDE SEQUENCE [LARGE SCALE GENOMIC DNA]</scope>
    <source>
        <strain evidence="2 3">P11</strain>
    </source>
</reference>
<comment type="caution">
    <text evidence="2">The sequence shown here is derived from an EMBL/GenBank/DDBJ whole genome shotgun (WGS) entry which is preliminary data.</text>
</comment>
<evidence type="ECO:0000313" key="2">
    <source>
        <dbReference type="EMBL" id="TFU88734.1"/>
    </source>
</evidence>
<accession>A0A4Y9ILX1</accession>
<dbReference type="Pfam" id="PF16149">
    <property type="entry name" value="DUF4857"/>
    <property type="match status" value="1"/>
</dbReference>
<gene>
    <name evidence="2" type="ORF">E4T88_12755</name>
</gene>